<keyword evidence="1" id="KW-0175">Coiled coil</keyword>
<feature type="region of interest" description="Disordered" evidence="2">
    <location>
        <begin position="873"/>
        <end position="932"/>
    </location>
</feature>
<feature type="compositionally biased region" description="Acidic residues" evidence="2">
    <location>
        <begin position="196"/>
        <end position="210"/>
    </location>
</feature>
<feature type="region of interest" description="Disordered" evidence="2">
    <location>
        <begin position="375"/>
        <end position="397"/>
    </location>
</feature>
<evidence type="ECO:0000256" key="2">
    <source>
        <dbReference type="SAM" id="MobiDB-lite"/>
    </source>
</evidence>
<accession>A0A834IVY8</accession>
<comment type="caution">
    <text evidence="3">The sequence shown here is derived from an EMBL/GenBank/DDBJ whole genome shotgun (WGS) entry which is preliminary data.</text>
</comment>
<feature type="compositionally biased region" description="Basic and acidic residues" evidence="2">
    <location>
        <begin position="884"/>
        <end position="894"/>
    </location>
</feature>
<feature type="compositionally biased region" description="Polar residues" evidence="2">
    <location>
        <begin position="1140"/>
        <end position="1152"/>
    </location>
</feature>
<evidence type="ECO:0000313" key="4">
    <source>
        <dbReference type="Proteomes" id="UP000625711"/>
    </source>
</evidence>
<feature type="compositionally biased region" description="Polar residues" evidence="2">
    <location>
        <begin position="376"/>
        <end position="396"/>
    </location>
</feature>
<feature type="region of interest" description="Disordered" evidence="2">
    <location>
        <begin position="946"/>
        <end position="970"/>
    </location>
</feature>
<feature type="compositionally biased region" description="Basic residues" evidence="2">
    <location>
        <begin position="946"/>
        <end position="956"/>
    </location>
</feature>
<feature type="compositionally biased region" description="Low complexity" evidence="2">
    <location>
        <begin position="230"/>
        <end position="240"/>
    </location>
</feature>
<feature type="compositionally biased region" description="Low complexity" evidence="2">
    <location>
        <begin position="732"/>
        <end position="743"/>
    </location>
</feature>
<evidence type="ECO:0000256" key="1">
    <source>
        <dbReference type="SAM" id="Coils"/>
    </source>
</evidence>
<reference evidence="3" key="1">
    <citation type="submission" date="2020-08" db="EMBL/GenBank/DDBJ databases">
        <title>Genome sequencing and assembly of the red palm weevil Rhynchophorus ferrugineus.</title>
        <authorList>
            <person name="Dias G.B."/>
            <person name="Bergman C.M."/>
            <person name="Manee M."/>
        </authorList>
    </citation>
    <scope>NUCLEOTIDE SEQUENCE</scope>
    <source>
        <strain evidence="3">AA-2017</strain>
        <tissue evidence="3">Whole larva</tissue>
    </source>
</reference>
<dbReference type="Proteomes" id="UP000625711">
    <property type="component" value="Unassembled WGS sequence"/>
</dbReference>
<feature type="region of interest" description="Disordered" evidence="2">
    <location>
        <begin position="725"/>
        <end position="744"/>
    </location>
</feature>
<keyword evidence="4" id="KW-1185">Reference proteome</keyword>
<feature type="compositionally biased region" description="Basic and acidic residues" evidence="2">
    <location>
        <begin position="1195"/>
        <end position="1213"/>
    </location>
</feature>
<feature type="compositionally biased region" description="Polar residues" evidence="2">
    <location>
        <begin position="1582"/>
        <end position="1599"/>
    </location>
</feature>
<feature type="region of interest" description="Disordered" evidence="2">
    <location>
        <begin position="1042"/>
        <end position="1072"/>
    </location>
</feature>
<feature type="region of interest" description="Disordered" evidence="2">
    <location>
        <begin position="1545"/>
        <end position="1600"/>
    </location>
</feature>
<feature type="compositionally biased region" description="Basic and acidic residues" evidence="2">
    <location>
        <begin position="1406"/>
        <end position="1415"/>
    </location>
</feature>
<organism evidence="3 4">
    <name type="scientific">Rhynchophorus ferrugineus</name>
    <name type="common">Red palm weevil</name>
    <name type="synonym">Curculio ferrugineus</name>
    <dbReference type="NCBI Taxonomy" id="354439"/>
    <lineage>
        <taxon>Eukaryota</taxon>
        <taxon>Metazoa</taxon>
        <taxon>Ecdysozoa</taxon>
        <taxon>Arthropoda</taxon>
        <taxon>Hexapoda</taxon>
        <taxon>Insecta</taxon>
        <taxon>Pterygota</taxon>
        <taxon>Neoptera</taxon>
        <taxon>Endopterygota</taxon>
        <taxon>Coleoptera</taxon>
        <taxon>Polyphaga</taxon>
        <taxon>Cucujiformia</taxon>
        <taxon>Curculionidae</taxon>
        <taxon>Dryophthorinae</taxon>
        <taxon>Rhynchophorus</taxon>
    </lineage>
</organism>
<dbReference type="EMBL" id="JAACXV010000067">
    <property type="protein sequence ID" value="KAF7284875.1"/>
    <property type="molecule type" value="Genomic_DNA"/>
</dbReference>
<proteinExistence type="predicted"/>
<feature type="compositionally biased region" description="Low complexity" evidence="2">
    <location>
        <begin position="913"/>
        <end position="923"/>
    </location>
</feature>
<protein>
    <submittedName>
        <fullName evidence="3">Uncharacterized protein</fullName>
    </submittedName>
</protein>
<feature type="compositionally biased region" description="Basic and acidic residues" evidence="2">
    <location>
        <begin position="215"/>
        <end position="229"/>
    </location>
</feature>
<evidence type="ECO:0000313" key="3">
    <source>
        <dbReference type="EMBL" id="KAF7284875.1"/>
    </source>
</evidence>
<feature type="region of interest" description="Disordered" evidence="2">
    <location>
        <begin position="192"/>
        <end position="247"/>
    </location>
</feature>
<gene>
    <name evidence="3" type="ORF">GWI33_021451</name>
</gene>
<feature type="compositionally biased region" description="Polar residues" evidence="2">
    <location>
        <begin position="1559"/>
        <end position="1570"/>
    </location>
</feature>
<feature type="compositionally biased region" description="Polar residues" evidence="2">
    <location>
        <begin position="1382"/>
        <end position="1405"/>
    </location>
</feature>
<feature type="compositionally biased region" description="Polar residues" evidence="2">
    <location>
        <begin position="1123"/>
        <end position="1132"/>
    </location>
</feature>
<name>A0A834IVY8_RHYFE</name>
<feature type="compositionally biased region" description="Polar residues" evidence="2">
    <location>
        <begin position="1217"/>
        <end position="1229"/>
    </location>
</feature>
<dbReference type="OrthoDB" id="6359887at2759"/>
<feature type="region of interest" description="Disordered" evidence="2">
    <location>
        <begin position="1373"/>
        <end position="1415"/>
    </location>
</feature>
<sequence length="1620" mass="182675">MSINVTVTGNPVSIKRGKMVTFDPYSEKKEFEKRRLMRLEQVRQQSKELAENVRNKVKKEKRKQMGELEKEGKEKLKNWQNRKLLELQNQYRNALDEIGQLKNEKQAKDRGKAAATKLQIQKNEENYRKAMPIQQKQIVRDIENTRASVISSINKQKNYVKSKCKKKKPSANIDITIPSESELSDNVTLPNQLSDIPEEQSDSSEEELCECSESSQEHTSSDICPEDKYNSTNVNESHNNNADEEKDLSPLMHTQTKFKPYHQVLAEHHDKIELFKHKTSELPLDTRISDRIKQRKLTALEPDFCDFDNNIVTQVNIDKRKKHQAVIPESKYNKIDKIPEKDPLELSSDECMCSKLSKNCPCKYKLVENVDKKHSNTGGASSSIIKHTSQNSSEMIKTTEIPTKPAVKLKEVGKSGLFIANGTEQQKVHYYDFPNRFEKDVASNSHVEKVTADSIEVLPNTVSEVEWQKKIKQRDKEAQIRGRNALEKEKIQRSYEEMMKKLPILQRKENIAQIGTDKPEYHMSEQRLQERENQKQARLENVYLREIPDIKPKLVTLPSKKPNILNSEEPFHILEGDDSRVLHLGSWDESSKPKTMFSTEEVQEIIRAFTLQNPEDRRAKLKHLLKSLKMQKEQLLDEIKLLPKDDSINALISDLNSFKESKREHKNVKQKRYKKRDILESEESYDRTESDNKCHTKVLREKQKKSDFKQRRHGSGVLVLQNMSTQTTPVAKSKSTTSTSTSTLNVNTDVPVQHVSKEVFNICNKKHTPCDCNKENTESSEELCKIFIKLHDDQGPKVEVLKSTRAEKEDKAEVIEKVDKIQSEIKSKSPKEDKKSSPKTLIKISPKIHKEVQDPIKKPVVTKSVATETEKRIRAKSNITIPPKKVDHEIDGSTKQRPQLRNESWKDHLSKNSMSTSSTSYMSPPDFSRPNITASTEISQQSFYNLRKKPQQRNVRRSPTLENQHSAAVPQNLNNNDLQLINYIKKLLSMSKVSIDELGVSSSDVQTPSQSIIETESNNPLAALHNIVRYINFKALDAAKKSSVSPDESHPPPNSLYSSSDGSGTVKDHTGNISKKDISVGINQATGGITSQYADITDSCTRRIANLASMIDKLREEKYQMLQKSPVESCTCTDKDSLSGKHTPTSDKNGSTRYFEFPPSGEKSKETNSSVSTDEEELHRRLIDIDMSLAEKLKRFRQTDDGKSKESSDRSDKSGSQPVLTVNNNNEEANQTEHDLTSRLRKLLAESYKSEISDLPVLPQPSVPSTTNNEAPFVPLLLDIPKLPILEQQPDDQPLVHSVGGFGRKCPPPSKGLITAKRFNGNISLLPHELSTIAEADSQLSTRLSPNTSKMLTSPIKDVMCDLNLATEIESLKDDTSKKSHISQGTQSKNTKVDSNNTNKASSHTGSDKNSLDSKSFKTLDNSDTNRSLTCNDLTCSSLSSSTSLKKSSSSSDMETIEAMLRSIGMDWAIPTLHKTQEALALTSSSSSSNVCLNKNDSSKSSCSEVSLKQFLKKQMLKKISSSSLKCDSSPVSFLQEMSEISAINPNNSSAEKTKRRTSTPVLSSKSTSNSKDDQPLFLGTSDISSVRNTSGDNTNSRNCQERHTFHTLDGDYSVTKSLI</sequence>
<feature type="region of interest" description="Disordered" evidence="2">
    <location>
        <begin position="1195"/>
        <end position="1236"/>
    </location>
</feature>
<feature type="region of interest" description="Disordered" evidence="2">
    <location>
        <begin position="1123"/>
        <end position="1176"/>
    </location>
</feature>
<feature type="coiled-coil region" evidence="1">
    <location>
        <begin position="29"/>
        <end position="104"/>
    </location>
</feature>